<reference evidence="1 2" key="1">
    <citation type="submission" date="2015-12" db="EMBL/GenBank/DDBJ databases">
        <authorList>
            <person name="Bansal K."/>
            <person name="Midha S."/>
            <person name="Patil P.B."/>
        </authorList>
    </citation>
    <scope>NUCLEOTIDE SEQUENCE [LARGE SCALE GENOMIC DNA]</scope>
    <source>
        <strain evidence="1 2">LMG21719</strain>
    </source>
</reference>
<name>A0ABX3M0V0_9XANT</name>
<sequence length="89" mass="10369">MSLTFQHRVRLDCLFALRPIFALWLCLLEVLAHLRDVLLLGKTILLFAFLPRLRRDRGLHARLDIQHLLRIGRLGGRGVRLSRSLRHAP</sequence>
<gene>
    <name evidence="1" type="ORF">Xant_21905</name>
</gene>
<comment type="caution">
    <text evidence="1">The sequence shown here is derived from an EMBL/GenBank/DDBJ whole genome shotgun (WGS) entry which is preliminary data.</text>
</comment>
<dbReference type="Proteomes" id="UP000190018">
    <property type="component" value="Unassembled WGS sequence"/>
</dbReference>
<protein>
    <recommendedName>
        <fullName evidence="3">Secreted protein</fullName>
    </recommendedName>
</protein>
<evidence type="ECO:0000313" key="2">
    <source>
        <dbReference type="Proteomes" id="UP000190018"/>
    </source>
</evidence>
<dbReference type="EMBL" id="LOJT01000154">
    <property type="protein sequence ID" value="OOW66275.1"/>
    <property type="molecule type" value="Genomic_DNA"/>
</dbReference>
<organism evidence="1 2">
    <name type="scientific">Xanthomonas cissicola</name>
    <dbReference type="NCBI Taxonomy" id="86186"/>
    <lineage>
        <taxon>Bacteria</taxon>
        <taxon>Pseudomonadati</taxon>
        <taxon>Pseudomonadota</taxon>
        <taxon>Gammaproteobacteria</taxon>
        <taxon>Lysobacterales</taxon>
        <taxon>Lysobacteraceae</taxon>
        <taxon>Xanthomonas</taxon>
    </lineage>
</organism>
<evidence type="ECO:0000313" key="1">
    <source>
        <dbReference type="EMBL" id="OOW66275.1"/>
    </source>
</evidence>
<accession>A0ABX3M0V0</accession>
<proteinExistence type="predicted"/>
<keyword evidence="2" id="KW-1185">Reference proteome</keyword>
<evidence type="ECO:0008006" key="3">
    <source>
        <dbReference type="Google" id="ProtNLM"/>
    </source>
</evidence>